<organism evidence="2 3">
    <name type="scientific">Blyttiomyces helicus</name>
    <dbReference type="NCBI Taxonomy" id="388810"/>
    <lineage>
        <taxon>Eukaryota</taxon>
        <taxon>Fungi</taxon>
        <taxon>Fungi incertae sedis</taxon>
        <taxon>Chytridiomycota</taxon>
        <taxon>Chytridiomycota incertae sedis</taxon>
        <taxon>Chytridiomycetes</taxon>
        <taxon>Chytridiomycetes incertae sedis</taxon>
        <taxon>Blyttiomyces</taxon>
    </lineage>
</organism>
<proteinExistence type="predicted"/>
<feature type="region of interest" description="Disordered" evidence="1">
    <location>
        <begin position="104"/>
        <end position="207"/>
    </location>
</feature>
<gene>
    <name evidence="2" type="ORF">BDK51DRAFT_52626</name>
</gene>
<evidence type="ECO:0000313" key="2">
    <source>
        <dbReference type="EMBL" id="RKO92861.1"/>
    </source>
</evidence>
<feature type="region of interest" description="Disordered" evidence="1">
    <location>
        <begin position="1"/>
        <end position="88"/>
    </location>
</feature>
<name>A0A4P9WIY2_9FUNG</name>
<evidence type="ECO:0000256" key="1">
    <source>
        <dbReference type="SAM" id="MobiDB-lite"/>
    </source>
</evidence>
<protein>
    <submittedName>
        <fullName evidence="2">Uncharacterized protein</fullName>
    </submittedName>
</protein>
<sequence length="207" mass="21152">MSPRHSSSSCGEDDPRLAASDASGSFVPPSETPASAASVASISPPTPPPSDHDSDGASPKSGPPRLDVFGSVHRTSTLGLPPAPLLRHPEAGYFESAPVFTESANSAYPEEGAASRAPSDPPARPRRVARPSSAESPSRSDDGVHRDLSDSPCGIISPPPSLLSVSSSFQPNGDEREIIPSSGPQSSGSSSSPAHHDRMGAQLTSTL</sequence>
<reference evidence="3" key="1">
    <citation type="journal article" date="2018" name="Nat. Microbiol.">
        <title>Leveraging single-cell genomics to expand the fungal tree of life.</title>
        <authorList>
            <person name="Ahrendt S.R."/>
            <person name="Quandt C.A."/>
            <person name="Ciobanu D."/>
            <person name="Clum A."/>
            <person name="Salamov A."/>
            <person name="Andreopoulos B."/>
            <person name="Cheng J.F."/>
            <person name="Woyke T."/>
            <person name="Pelin A."/>
            <person name="Henrissat B."/>
            <person name="Reynolds N.K."/>
            <person name="Benny G.L."/>
            <person name="Smith M.E."/>
            <person name="James T.Y."/>
            <person name="Grigoriev I.V."/>
        </authorList>
    </citation>
    <scope>NUCLEOTIDE SEQUENCE [LARGE SCALE GENOMIC DNA]</scope>
</reference>
<evidence type="ECO:0000313" key="3">
    <source>
        <dbReference type="Proteomes" id="UP000269721"/>
    </source>
</evidence>
<accession>A0A4P9WIY2</accession>
<feature type="compositionally biased region" description="Low complexity" evidence="1">
    <location>
        <begin position="150"/>
        <end position="168"/>
    </location>
</feature>
<dbReference type="EMBL" id="KZ994467">
    <property type="protein sequence ID" value="RKO92861.1"/>
    <property type="molecule type" value="Genomic_DNA"/>
</dbReference>
<feature type="compositionally biased region" description="Basic and acidic residues" evidence="1">
    <location>
        <begin position="138"/>
        <end position="149"/>
    </location>
</feature>
<dbReference type="Proteomes" id="UP000269721">
    <property type="component" value="Unassembled WGS sequence"/>
</dbReference>
<feature type="compositionally biased region" description="Polar residues" evidence="1">
    <location>
        <begin position="1"/>
        <end position="10"/>
    </location>
</feature>
<dbReference type="AlphaFoldDB" id="A0A4P9WIY2"/>
<feature type="compositionally biased region" description="Low complexity" evidence="1">
    <location>
        <begin position="180"/>
        <end position="193"/>
    </location>
</feature>
<keyword evidence="3" id="KW-1185">Reference proteome</keyword>
<feature type="compositionally biased region" description="Low complexity" evidence="1">
    <location>
        <begin position="33"/>
        <end position="43"/>
    </location>
</feature>